<dbReference type="PANTHER" id="PTHR12993:SF28">
    <property type="entry name" value="LMBE FAMILY PROTEIN"/>
    <property type="match status" value="1"/>
</dbReference>
<name>A0ABW0WPR6_STRNO</name>
<dbReference type="Pfam" id="PF02585">
    <property type="entry name" value="PIG-L"/>
    <property type="match status" value="1"/>
</dbReference>
<dbReference type="InterPro" id="IPR003737">
    <property type="entry name" value="GlcNAc_PI_deacetylase-related"/>
</dbReference>
<dbReference type="RefSeq" id="WP_344346572.1">
    <property type="nucleotide sequence ID" value="NZ_BAAASM010000004.1"/>
</dbReference>
<protein>
    <submittedName>
        <fullName evidence="2">PIG-L deacetylase family protein</fullName>
    </submittedName>
</protein>
<gene>
    <name evidence="2" type="ORF">ACFP3J_25170</name>
</gene>
<sequence>MTVEELQTLPDDWSRALAVVAHPDDVEFGTSSAVAAWTAAGKSVAYLLVTKGEAGIDGLAPAESAVVREAEQRASAKIVGVTDVEFLDHRDGEIEYGLGLRRDIAAAIRRHRPDFVLGFNGRETTSTGKWNTPDHRHTAHALLDAIGDAGNRWIFEDLGLEPWSGVKHVAMANSPQPTHAVDVTGHLEAGIASLETHRAYLSGLNPPVTSVREPMTAYARLIGERFGGRPAVALEIIAR</sequence>
<evidence type="ECO:0000256" key="1">
    <source>
        <dbReference type="ARBA" id="ARBA00022833"/>
    </source>
</evidence>
<dbReference type="SUPFAM" id="SSF102588">
    <property type="entry name" value="LmbE-like"/>
    <property type="match status" value="1"/>
</dbReference>
<dbReference type="PANTHER" id="PTHR12993">
    <property type="entry name" value="N-ACETYLGLUCOSAMINYL-PHOSPHATIDYLINOSITOL DE-N-ACETYLASE-RELATED"/>
    <property type="match status" value="1"/>
</dbReference>
<evidence type="ECO:0000313" key="3">
    <source>
        <dbReference type="Proteomes" id="UP001596065"/>
    </source>
</evidence>
<keyword evidence="1" id="KW-0862">Zinc</keyword>
<proteinExistence type="predicted"/>
<accession>A0ABW0WPR6</accession>
<keyword evidence="3" id="KW-1185">Reference proteome</keyword>
<comment type="caution">
    <text evidence="2">The sequence shown here is derived from an EMBL/GenBank/DDBJ whole genome shotgun (WGS) entry which is preliminary data.</text>
</comment>
<organism evidence="2 3">
    <name type="scientific">Streptomyces nogalater</name>
    <dbReference type="NCBI Taxonomy" id="38314"/>
    <lineage>
        <taxon>Bacteria</taxon>
        <taxon>Bacillati</taxon>
        <taxon>Actinomycetota</taxon>
        <taxon>Actinomycetes</taxon>
        <taxon>Kitasatosporales</taxon>
        <taxon>Streptomycetaceae</taxon>
        <taxon>Streptomyces</taxon>
    </lineage>
</organism>
<dbReference type="Gene3D" id="3.40.50.10320">
    <property type="entry name" value="LmbE-like"/>
    <property type="match status" value="1"/>
</dbReference>
<evidence type="ECO:0000313" key="2">
    <source>
        <dbReference type="EMBL" id="MFC5658759.1"/>
    </source>
</evidence>
<dbReference type="InterPro" id="IPR024078">
    <property type="entry name" value="LmbE-like_dom_sf"/>
</dbReference>
<reference evidence="3" key="1">
    <citation type="journal article" date="2019" name="Int. J. Syst. Evol. Microbiol.">
        <title>The Global Catalogue of Microorganisms (GCM) 10K type strain sequencing project: providing services to taxonomists for standard genome sequencing and annotation.</title>
        <authorList>
            <consortium name="The Broad Institute Genomics Platform"/>
            <consortium name="The Broad Institute Genome Sequencing Center for Infectious Disease"/>
            <person name="Wu L."/>
            <person name="Ma J."/>
        </authorList>
    </citation>
    <scope>NUCLEOTIDE SEQUENCE [LARGE SCALE GENOMIC DNA]</scope>
    <source>
        <strain evidence="3">KCTC 5701</strain>
    </source>
</reference>
<dbReference type="Proteomes" id="UP001596065">
    <property type="component" value="Unassembled WGS sequence"/>
</dbReference>
<dbReference type="EMBL" id="JBHSOE010000050">
    <property type="protein sequence ID" value="MFC5658759.1"/>
    <property type="molecule type" value="Genomic_DNA"/>
</dbReference>